<evidence type="ECO:0000256" key="8">
    <source>
        <dbReference type="ARBA" id="ARBA00023170"/>
    </source>
</evidence>
<dbReference type="PANTHER" id="PTHR21137:SF35">
    <property type="entry name" value="ODORANT RECEPTOR 19A-RELATED"/>
    <property type="match status" value="1"/>
</dbReference>
<proteinExistence type="inferred from homology"/>
<keyword evidence="9 10" id="KW-0807">Transducer</keyword>
<evidence type="ECO:0000256" key="6">
    <source>
        <dbReference type="ARBA" id="ARBA00022989"/>
    </source>
</evidence>
<dbReference type="CTD" id="107035809"/>
<comment type="caution">
    <text evidence="10">Lacks conserved residue(s) required for the propagation of feature annotation.</text>
</comment>
<keyword evidence="6 10" id="KW-1133">Transmembrane helix</keyword>
<keyword evidence="2" id="KW-1003">Cell membrane</keyword>
<dbReference type="GO" id="GO:0004984">
    <property type="term" value="F:olfactory receptor activity"/>
    <property type="evidence" value="ECO:0007669"/>
    <property type="project" value="InterPro"/>
</dbReference>
<evidence type="ECO:0000256" key="1">
    <source>
        <dbReference type="ARBA" id="ARBA00004651"/>
    </source>
</evidence>
<feature type="transmembrane region" description="Helical" evidence="10">
    <location>
        <begin position="34"/>
        <end position="53"/>
    </location>
</feature>
<organism evidence="11 12">
    <name type="scientific">Diachasma alloeum</name>
    <dbReference type="NCBI Taxonomy" id="454923"/>
    <lineage>
        <taxon>Eukaryota</taxon>
        <taxon>Metazoa</taxon>
        <taxon>Ecdysozoa</taxon>
        <taxon>Arthropoda</taxon>
        <taxon>Hexapoda</taxon>
        <taxon>Insecta</taxon>
        <taxon>Pterygota</taxon>
        <taxon>Neoptera</taxon>
        <taxon>Endopterygota</taxon>
        <taxon>Hymenoptera</taxon>
        <taxon>Apocrita</taxon>
        <taxon>Ichneumonoidea</taxon>
        <taxon>Braconidae</taxon>
        <taxon>Opiinae</taxon>
        <taxon>Diachasma</taxon>
    </lineage>
</organism>
<keyword evidence="7 10" id="KW-0472">Membrane</keyword>
<dbReference type="GeneID" id="107035809"/>
<dbReference type="GO" id="GO:0005549">
    <property type="term" value="F:odorant binding"/>
    <property type="evidence" value="ECO:0007669"/>
    <property type="project" value="InterPro"/>
</dbReference>
<keyword evidence="12" id="KW-1185">Reference proteome</keyword>
<dbReference type="Proteomes" id="UP000297026">
    <property type="component" value="Unassembled WGS sequence"/>
</dbReference>
<evidence type="ECO:0000256" key="10">
    <source>
        <dbReference type="RuleBase" id="RU351113"/>
    </source>
</evidence>
<comment type="subcellular location">
    <subcellularLocation>
        <location evidence="1 10">Cell membrane</location>
        <topology evidence="1 10">Multi-pass membrane protein</topology>
    </subcellularLocation>
</comment>
<evidence type="ECO:0000256" key="4">
    <source>
        <dbReference type="ARBA" id="ARBA00022692"/>
    </source>
</evidence>
<reference evidence="11" key="1">
    <citation type="submission" date="2019-02" db="EMBL/GenBank/DDBJ databases">
        <title>Genome of the parasitoid wasp Diachasma alloeum, an emerging model for ecological speciation and transitions to asexual reproduction.</title>
        <authorList>
            <person name="Robertson H.M."/>
            <person name="Walden K.K."/>
            <person name="Tvedte E.S."/>
            <person name="Hood G.R."/>
            <person name="Feder J.L."/>
            <person name="Forbes A.A."/>
            <person name="Logsdon J.M."/>
            <person name="Mcelroy K.E."/>
        </authorList>
    </citation>
    <scope>NUCLEOTIDE SEQUENCE [LARGE SCALE GENOMIC DNA]</scope>
    <source>
        <strain evidence="11">Michigan</strain>
    </source>
</reference>
<evidence type="ECO:0000256" key="3">
    <source>
        <dbReference type="ARBA" id="ARBA00022606"/>
    </source>
</evidence>
<feature type="transmembrane region" description="Helical" evidence="10">
    <location>
        <begin position="261"/>
        <end position="281"/>
    </location>
</feature>
<keyword evidence="5 10" id="KW-0552">Olfaction</keyword>
<evidence type="ECO:0000313" key="12">
    <source>
        <dbReference type="Proteomes" id="UP000297026"/>
    </source>
</evidence>
<dbReference type="KEGG" id="dam:107035809"/>
<evidence type="ECO:0000256" key="7">
    <source>
        <dbReference type="ARBA" id="ARBA00023136"/>
    </source>
</evidence>
<gene>
    <name evidence="11" type="primary">Or152</name>
    <name evidence="11" type="ORF">DALL_DALL000103</name>
</gene>
<dbReference type="EMBL" id="ML158583">
    <property type="protein sequence ID" value="THK32931.1"/>
    <property type="molecule type" value="Genomic_DNA"/>
</dbReference>
<protein>
    <recommendedName>
        <fullName evidence="10">Odorant receptor</fullName>
    </recommendedName>
</protein>
<comment type="similarity">
    <text evidence="10">Belongs to the insect chemoreceptor superfamily. Heteromeric odorant receptor channel (TC 1.A.69) family.</text>
</comment>
<evidence type="ECO:0000256" key="5">
    <source>
        <dbReference type="ARBA" id="ARBA00022725"/>
    </source>
</evidence>
<dbReference type="PANTHER" id="PTHR21137">
    <property type="entry name" value="ODORANT RECEPTOR"/>
    <property type="match status" value="1"/>
</dbReference>
<sequence length="388" mass="43792">MKKVDIFSNGYYRNNRILMTLIGLWPESSMSEKICVRISVLVLMISIMIPQYAFLFRKCNNLDDMVFGIIAQIAIAVGFAKYYFVVTNMERVGRALDQIREDWHILENSPAITTAHTYAARGSFGTKFYMLTVFCSASFFSITPLKQVILDRLSPLNESRPKIFMLDADYSIYGIDANKLYYSTLLHSYFTSMIVMNMIVSVDTFVLIIVEHCCGLFKTVGILLKGMELHDSSDGQCQIIENAVVIHHRAILLAEFIESSFTMMYGFVVLVSMILISITGLESIIKIDDVAEVIRFGAFSAGQLVHLLFMSLPGQELLDHSSQVSEEVYGCNWSSISATGRRLISIMLMRSMKPLGMTAGGFYALHLENYGNVLRTSFSYFTVMLSNR</sequence>
<evidence type="ECO:0000313" key="11">
    <source>
        <dbReference type="EMBL" id="THK32931.1"/>
    </source>
</evidence>
<dbReference type="Pfam" id="PF02949">
    <property type="entry name" value="7tm_6"/>
    <property type="match status" value="1"/>
</dbReference>
<feature type="transmembrane region" description="Helical" evidence="10">
    <location>
        <begin position="65"/>
        <end position="84"/>
    </location>
</feature>
<keyword evidence="8 10" id="KW-0675">Receptor</keyword>
<dbReference type="OrthoDB" id="6617147at2759"/>
<keyword evidence="4 10" id="KW-0812">Transmembrane</keyword>
<dbReference type="GO" id="GO:0007165">
    <property type="term" value="P:signal transduction"/>
    <property type="evidence" value="ECO:0007669"/>
    <property type="project" value="UniProtKB-KW"/>
</dbReference>
<dbReference type="AlphaFoldDB" id="A0A4E0RYU1"/>
<evidence type="ECO:0000256" key="2">
    <source>
        <dbReference type="ARBA" id="ARBA00022475"/>
    </source>
</evidence>
<name>A0A4E0RYU1_9HYME</name>
<accession>A0A4E0RYU1</accession>
<keyword evidence="3 10" id="KW-0716">Sensory transduction</keyword>
<dbReference type="GO" id="GO:0005886">
    <property type="term" value="C:plasma membrane"/>
    <property type="evidence" value="ECO:0007669"/>
    <property type="project" value="UniProtKB-SubCell"/>
</dbReference>
<evidence type="ECO:0000256" key="9">
    <source>
        <dbReference type="ARBA" id="ARBA00023224"/>
    </source>
</evidence>
<feature type="transmembrane region" description="Helical" evidence="10">
    <location>
        <begin position="189"/>
        <end position="210"/>
    </location>
</feature>
<dbReference type="InterPro" id="IPR004117">
    <property type="entry name" value="7tm6_olfct_rcpt"/>
</dbReference>